<dbReference type="KEGG" id="spir:CWM47_12555"/>
<accession>A0A2K8YY85</accession>
<dbReference type="Proteomes" id="UP000232883">
    <property type="component" value="Chromosome"/>
</dbReference>
<dbReference type="OrthoDB" id="918278at2"/>
<gene>
    <name evidence="1" type="ORF">CWM47_12555</name>
</gene>
<keyword evidence="2" id="KW-1185">Reference proteome</keyword>
<dbReference type="RefSeq" id="WP_100988307.1">
    <property type="nucleotide sequence ID" value="NZ_CP025096.1"/>
</dbReference>
<evidence type="ECO:0008006" key="3">
    <source>
        <dbReference type="Google" id="ProtNLM"/>
    </source>
</evidence>
<dbReference type="SUPFAM" id="SSF51126">
    <property type="entry name" value="Pectin lyase-like"/>
    <property type="match status" value="1"/>
</dbReference>
<dbReference type="PROSITE" id="PS51257">
    <property type="entry name" value="PROKAR_LIPOPROTEIN"/>
    <property type="match status" value="1"/>
</dbReference>
<dbReference type="EMBL" id="CP025096">
    <property type="protein sequence ID" value="AUD02590.1"/>
    <property type="molecule type" value="Genomic_DNA"/>
</dbReference>
<protein>
    <recommendedName>
        <fullName evidence="3">Right handed beta helix domain-containing protein</fullName>
    </recommendedName>
</protein>
<dbReference type="InterPro" id="IPR012334">
    <property type="entry name" value="Pectin_lyas_fold"/>
</dbReference>
<sequence>MFNFLRWSGVATIAAPLIMMSCERPNLQADPTASVTTAKSSITFMSMNQVRGLREAAPDSIYLTDADKAGVFALDVHDKKSDDNTGVTLVTANGDRYKRVYAGSASATWFNISTQDNDIGPELQAAVNSTNDVVIPDGEYTQLTKVILRSNVTIRANPGKVTIKLTGSQYISFQNFWLEQNLNNITIDGLSWLVASTARVEGSYGPITIDGPSVRNLTVRNCRSIHTSSTANVNWFFLKVQPGKVTSNILVTNNYARGARMGAEFLSQRQPVPYLGKGITVTNNNFENCGFGISVAGSFDGVDVSNNYLKNCPTYGVEFAGWLHNARLTNNKFEGRFTSLFAGNWENDGDGNTSGNGMYVNNNSTVNLATGKWQVRNGYNMLMQNNNLMMTGLLDISGATKNARFINNRFVSTTENKVIQINDAANLTFSTNYISNEGVTNSWVTIVVNGQACTNNSFFNNTIVRSSGSLLAAGNGATFQFYNNRDKNGNLLSL</sequence>
<dbReference type="InterPro" id="IPR011050">
    <property type="entry name" value="Pectin_lyase_fold/virulence"/>
</dbReference>
<dbReference type="Gene3D" id="2.160.20.10">
    <property type="entry name" value="Single-stranded right-handed beta-helix, Pectin lyase-like"/>
    <property type="match status" value="1"/>
</dbReference>
<reference evidence="1 2" key="1">
    <citation type="submission" date="2017-11" db="EMBL/GenBank/DDBJ databases">
        <title>Taxonomic description and genome sequences of Spirosoma HA7 sp. nov., isolated from pollen microhabitat of Corylus avellana.</title>
        <authorList>
            <person name="Ambika Manirajan B."/>
            <person name="Suarez C."/>
            <person name="Ratering S."/>
            <person name="Geissler-Plaum R."/>
            <person name="Cardinale M."/>
            <person name="Sylvia S."/>
        </authorList>
    </citation>
    <scope>NUCLEOTIDE SEQUENCE [LARGE SCALE GENOMIC DNA]</scope>
    <source>
        <strain evidence="1 2">HA7</strain>
    </source>
</reference>
<evidence type="ECO:0000313" key="2">
    <source>
        <dbReference type="Proteomes" id="UP000232883"/>
    </source>
</evidence>
<organism evidence="1 2">
    <name type="scientific">Spirosoma pollinicola</name>
    <dbReference type="NCBI Taxonomy" id="2057025"/>
    <lineage>
        <taxon>Bacteria</taxon>
        <taxon>Pseudomonadati</taxon>
        <taxon>Bacteroidota</taxon>
        <taxon>Cytophagia</taxon>
        <taxon>Cytophagales</taxon>
        <taxon>Cytophagaceae</taxon>
        <taxon>Spirosoma</taxon>
    </lineage>
</organism>
<dbReference type="InterPro" id="IPR006626">
    <property type="entry name" value="PbH1"/>
</dbReference>
<name>A0A2K8YY85_9BACT</name>
<proteinExistence type="predicted"/>
<dbReference type="AlphaFoldDB" id="A0A2K8YY85"/>
<evidence type="ECO:0000313" key="1">
    <source>
        <dbReference type="EMBL" id="AUD02590.1"/>
    </source>
</evidence>
<dbReference type="SMART" id="SM00710">
    <property type="entry name" value="PbH1"/>
    <property type="match status" value="7"/>
</dbReference>